<sequence>MYNVGWKVNGVAEVSQEFTRLGAAQLHSVLLVLVLFIPSPTITSFQILLPSRQSNSLHLSSDHLSWSSIEREIRAPRPSTVPCLDLTEPQHPDKILRKCRYVSERADNASLIHRNPESLQLIGCCVLPLVGMDLLDKRTIF</sequence>
<dbReference type="AlphaFoldDB" id="A0A4Z2F5K9"/>
<proteinExistence type="predicted"/>
<keyword evidence="1" id="KW-0812">Transmembrane</keyword>
<dbReference type="OrthoDB" id="10461360at2759"/>
<feature type="transmembrane region" description="Helical" evidence="1">
    <location>
        <begin position="29"/>
        <end position="49"/>
    </location>
</feature>
<reference evidence="2 3" key="1">
    <citation type="submission" date="2019-03" db="EMBL/GenBank/DDBJ databases">
        <title>First draft genome of Liparis tanakae, snailfish: a comprehensive survey of snailfish specific genes.</title>
        <authorList>
            <person name="Kim W."/>
            <person name="Song I."/>
            <person name="Jeong J.-H."/>
            <person name="Kim D."/>
            <person name="Kim S."/>
            <person name="Ryu S."/>
            <person name="Song J.Y."/>
            <person name="Lee S.K."/>
        </authorList>
    </citation>
    <scope>NUCLEOTIDE SEQUENCE [LARGE SCALE GENOMIC DNA]</scope>
    <source>
        <tissue evidence="2">Muscle</tissue>
    </source>
</reference>
<evidence type="ECO:0000313" key="2">
    <source>
        <dbReference type="EMBL" id="TNN36395.1"/>
    </source>
</evidence>
<evidence type="ECO:0000313" key="3">
    <source>
        <dbReference type="Proteomes" id="UP000314294"/>
    </source>
</evidence>
<dbReference type="Proteomes" id="UP000314294">
    <property type="component" value="Unassembled WGS sequence"/>
</dbReference>
<dbReference type="EMBL" id="SRLO01001624">
    <property type="protein sequence ID" value="TNN36395.1"/>
    <property type="molecule type" value="Genomic_DNA"/>
</dbReference>
<keyword evidence="1" id="KW-0472">Membrane</keyword>
<protein>
    <submittedName>
        <fullName evidence="2">Uncharacterized protein</fullName>
    </submittedName>
</protein>
<name>A0A4Z2F5K9_9TELE</name>
<organism evidence="2 3">
    <name type="scientific">Liparis tanakae</name>
    <name type="common">Tanaka's snailfish</name>
    <dbReference type="NCBI Taxonomy" id="230148"/>
    <lineage>
        <taxon>Eukaryota</taxon>
        <taxon>Metazoa</taxon>
        <taxon>Chordata</taxon>
        <taxon>Craniata</taxon>
        <taxon>Vertebrata</taxon>
        <taxon>Euteleostomi</taxon>
        <taxon>Actinopterygii</taxon>
        <taxon>Neopterygii</taxon>
        <taxon>Teleostei</taxon>
        <taxon>Neoteleostei</taxon>
        <taxon>Acanthomorphata</taxon>
        <taxon>Eupercaria</taxon>
        <taxon>Perciformes</taxon>
        <taxon>Cottioidei</taxon>
        <taxon>Cottales</taxon>
        <taxon>Liparidae</taxon>
        <taxon>Liparis</taxon>
    </lineage>
</organism>
<comment type="caution">
    <text evidence="2">The sequence shown here is derived from an EMBL/GenBank/DDBJ whole genome shotgun (WGS) entry which is preliminary data.</text>
</comment>
<evidence type="ECO:0000256" key="1">
    <source>
        <dbReference type="SAM" id="Phobius"/>
    </source>
</evidence>
<accession>A0A4Z2F5K9</accession>
<keyword evidence="1" id="KW-1133">Transmembrane helix</keyword>
<keyword evidence="3" id="KW-1185">Reference proteome</keyword>
<gene>
    <name evidence="2" type="ORF">EYF80_053442</name>
</gene>